<feature type="transmembrane region" description="Helical" evidence="1">
    <location>
        <begin position="7"/>
        <end position="29"/>
    </location>
</feature>
<dbReference type="OrthoDB" id="9759894at2"/>
<feature type="transmembrane region" description="Helical" evidence="1">
    <location>
        <begin position="64"/>
        <end position="84"/>
    </location>
</feature>
<feature type="transmembrane region" description="Helical" evidence="1">
    <location>
        <begin position="440"/>
        <end position="470"/>
    </location>
</feature>
<protein>
    <submittedName>
        <fullName evidence="3">TRAP transporter, 4TM/12TM fusion protein</fullName>
    </submittedName>
</protein>
<feature type="transmembrane region" description="Helical" evidence="1">
    <location>
        <begin position="35"/>
        <end position="52"/>
    </location>
</feature>
<keyword evidence="1" id="KW-0472">Membrane</keyword>
<dbReference type="RefSeq" id="WP_013779308.1">
    <property type="nucleotide sequence ID" value="NC_015519.1"/>
</dbReference>
<feature type="transmembrane region" description="Helical" evidence="1">
    <location>
        <begin position="96"/>
        <end position="113"/>
    </location>
</feature>
<feature type="transmembrane region" description="Helical" evidence="1">
    <location>
        <begin position="120"/>
        <end position="137"/>
    </location>
</feature>
<evidence type="ECO:0000256" key="1">
    <source>
        <dbReference type="SAM" id="Phobius"/>
    </source>
</evidence>
<dbReference type="KEGG" id="tep:TepRe1_2270"/>
<dbReference type="eggNOG" id="COG4666">
    <property type="taxonomic scope" value="Bacteria"/>
</dbReference>
<dbReference type="EMBL" id="HF563609">
    <property type="protein sequence ID" value="CCP27288.1"/>
    <property type="molecule type" value="Genomic_DNA"/>
</dbReference>
<evidence type="ECO:0000313" key="4">
    <source>
        <dbReference type="Proteomes" id="UP000010802"/>
    </source>
</evidence>
<name>F4LSJ9_TEPAE</name>
<feature type="transmembrane region" description="Helical" evidence="1">
    <location>
        <begin position="482"/>
        <end position="507"/>
    </location>
</feature>
<feature type="transmembrane region" description="Helical" evidence="1">
    <location>
        <begin position="519"/>
        <end position="537"/>
    </location>
</feature>
<dbReference type="PANTHER" id="PTHR43849">
    <property type="entry name" value="BLL3936 PROTEIN"/>
    <property type="match status" value="1"/>
</dbReference>
<dbReference type="STRING" id="1209989.TepRe1_2270"/>
<feature type="transmembrane region" description="Helical" evidence="1">
    <location>
        <begin position="291"/>
        <end position="315"/>
    </location>
</feature>
<dbReference type="InterPro" id="IPR011853">
    <property type="entry name" value="TRAP_DctM-Dct_fused"/>
</dbReference>
<feature type="transmembrane region" description="Helical" evidence="1">
    <location>
        <begin position="586"/>
        <end position="614"/>
    </location>
</feature>
<evidence type="ECO:0000259" key="2">
    <source>
        <dbReference type="Pfam" id="PF06808"/>
    </source>
</evidence>
<accession>L0S612</accession>
<feature type="transmembrane region" description="Helical" evidence="1">
    <location>
        <begin position="254"/>
        <end position="279"/>
    </location>
</feature>
<feature type="transmembrane region" description="Helical" evidence="1">
    <location>
        <begin position="354"/>
        <end position="374"/>
    </location>
</feature>
<dbReference type="InterPro" id="IPR010656">
    <property type="entry name" value="DctM"/>
</dbReference>
<accession>F4LSJ9</accession>
<keyword evidence="1" id="KW-0812">Transmembrane</keyword>
<feature type="transmembrane region" description="Helical" evidence="1">
    <location>
        <begin position="549"/>
        <end position="574"/>
    </location>
</feature>
<dbReference type="NCBIfam" id="TIGR02123">
    <property type="entry name" value="TRAP_fused"/>
    <property type="match status" value="1"/>
</dbReference>
<dbReference type="AlphaFoldDB" id="F4LSJ9"/>
<keyword evidence="1" id="KW-1133">Transmembrane helix</keyword>
<feature type="transmembrane region" description="Helical" evidence="1">
    <location>
        <begin position="166"/>
        <end position="190"/>
    </location>
</feature>
<dbReference type="KEGG" id="tae:TepiRe1_2439"/>
<dbReference type="Proteomes" id="UP000010802">
    <property type="component" value="Chromosome"/>
</dbReference>
<feature type="domain" description="TRAP C4-dicarboxylate transport system permease DctM subunit" evidence="2">
    <location>
        <begin position="108"/>
        <end position="546"/>
    </location>
</feature>
<gene>
    <name evidence="3" type="ordered locus">TEPIRE1_2439</name>
</gene>
<reference evidence="4" key="1">
    <citation type="journal article" date="2013" name="Genome Announc.">
        <title>First genome sequence of a syntrophic acetate-oxidizing bacterium, Tepidanaerobacter acetatoxydans strain Re1.</title>
        <authorList>
            <person name="Manzoor S."/>
            <person name="Bongcam-Rudloff E."/>
            <person name="Schnurer A."/>
            <person name="Muller B."/>
        </authorList>
    </citation>
    <scope>NUCLEOTIDE SEQUENCE [LARGE SCALE GENOMIC DNA]</scope>
    <source>
        <strain evidence="4">Re1</strain>
    </source>
</reference>
<dbReference type="PATRIC" id="fig|1209989.3.peg.2806"/>
<dbReference type="HOGENOM" id="CLU_007041_3_1_9"/>
<sequence length="627" mass="67305">MRKLTGFWKSVVTALSISLVIFQLYTSGFGAFPDIVQRSVHLFFVLTLCFILKPMHKGKDLDKVPIIDIVLSILAAASTLYMFLNYQKILWDPLQWISTLDKFFAVVLVILVLEASRRTVGLTFPIMAVILLVYAYFGEYFPGMWGHQQFSFNYIFQNFYHSTNGIWGTMVGLSATMLAMFGIFGSVLSATGGSETFVKLGQICTGKAVGGPGKVALIASGLFGMISGSAMANVVATGTFTIPLMKKSRYSNEWAAAISAVGSTGGQIMPPMMGAGAFIMAQLISVPYLKIAVSAIIPALLYYLGAFVAIHFISLKLQIRGEAMKEKILFTEYAIIFVPIAIFVFFLIKAYTVTVAAFYATIGAIITCAACYFLKTKSISRAAKDTGALCFDVSLKGAASILDMASLLAGSQITISLISMTGVGVKLSDLIVSIGQNNMFLCLFLSMCVCIILGMGLPTTAAYVLAAAILAPALISLELSPLIAHLFVFYFSTLATITPPVCAAVFLSSGIAEANWLKTGWLSCLIAIPAFVVPYTFSYNPALLLMGNPYNIIVGTITAVIGVVFTGIAIAGYTNKDMSIIARSTMFLGGILLLIPNLMWSIIGLVICCISFFISSNAGKKKEEGVA</sequence>
<keyword evidence="4" id="KW-1185">Reference proteome</keyword>
<organism evidence="3 4">
    <name type="scientific">Tepidanaerobacter acetatoxydans (strain DSM 21804 / JCM 16047 / Re1)</name>
    <dbReference type="NCBI Taxonomy" id="1209989"/>
    <lineage>
        <taxon>Bacteria</taxon>
        <taxon>Bacillati</taxon>
        <taxon>Bacillota</taxon>
        <taxon>Clostridia</taxon>
        <taxon>Thermosediminibacterales</taxon>
        <taxon>Tepidanaerobacteraceae</taxon>
        <taxon>Tepidanaerobacter</taxon>
    </lineage>
</organism>
<dbReference type="PANTHER" id="PTHR43849:SF2">
    <property type="entry name" value="BLL3936 PROTEIN"/>
    <property type="match status" value="1"/>
</dbReference>
<proteinExistence type="predicted"/>
<feature type="transmembrane region" description="Helical" evidence="1">
    <location>
        <begin position="327"/>
        <end position="348"/>
    </location>
</feature>
<evidence type="ECO:0000313" key="3">
    <source>
        <dbReference type="EMBL" id="CCP27288.1"/>
    </source>
</evidence>
<dbReference type="Pfam" id="PF06808">
    <property type="entry name" value="DctM"/>
    <property type="match status" value="1"/>
</dbReference>